<protein>
    <submittedName>
        <fullName evidence="2">Uncharacterized protein</fullName>
    </submittedName>
</protein>
<evidence type="ECO:0000313" key="3">
    <source>
        <dbReference type="Proteomes" id="UP000230423"/>
    </source>
</evidence>
<evidence type="ECO:0000256" key="1">
    <source>
        <dbReference type="SAM" id="Coils"/>
    </source>
</evidence>
<proteinExistence type="predicted"/>
<organism evidence="2 3">
    <name type="scientific">Teladorsagia circumcincta</name>
    <name type="common">Brown stomach worm</name>
    <name type="synonym">Ostertagia circumcincta</name>
    <dbReference type="NCBI Taxonomy" id="45464"/>
    <lineage>
        <taxon>Eukaryota</taxon>
        <taxon>Metazoa</taxon>
        <taxon>Ecdysozoa</taxon>
        <taxon>Nematoda</taxon>
        <taxon>Chromadorea</taxon>
        <taxon>Rhabditida</taxon>
        <taxon>Rhabditina</taxon>
        <taxon>Rhabditomorpha</taxon>
        <taxon>Strongyloidea</taxon>
        <taxon>Trichostrongylidae</taxon>
        <taxon>Teladorsagia</taxon>
    </lineage>
</organism>
<keyword evidence="1" id="KW-0175">Coiled coil</keyword>
<feature type="coiled-coil region" evidence="1">
    <location>
        <begin position="212"/>
        <end position="264"/>
    </location>
</feature>
<sequence>MLLRFTSTNTKTYKKIALTTASEWPPLCVYRKRMIEQILSRMSTSANLENRLRKELRRKIAIVESSQARPTEGLVQQRIRCYGTRCHEARMTLQQARYEYAAIMTDKQELLNRRGGAFHYLVKLKQLSAAHRHQREEIVSATELFVLGHEWYEILVAAGEVDELARLEFIRKLGEEEHIEPSEPGDRSYPEPVRTNWSYDRKDVTDMIKYQLIKFDTLLEEEKEACERAEAETRRNATLEDEALRQMRESCLDLQDEVRRQNEDSVEFMETMKSCYESIMKQNRKSAESSKAMMAKLKKVAEDQKEITAQITRCMEECQQLKAQFQENLKEMHRWNEEKFAEQDRASSSYARAGDKRRFRGLDISPAEKMKYETMREESQLEMQEIDDFLSRNIVQERRLRMRKLFDSPGKLL</sequence>
<name>A0A2G9UI04_TELCI</name>
<keyword evidence="3" id="KW-1185">Reference proteome</keyword>
<dbReference type="Proteomes" id="UP000230423">
    <property type="component" value="Unassembled WGS sequence"/>
</dbReference>
<reference evidence="2 3" key="1">
    <citation type="submission" date="2015-09" db="EMBL/GenBank/DDBJ databases">
        <title>Draft genome of the parasitic nematode Teladorsagia circumcincta isolate WARC Sus (inbred).</title>
        <authorList>
            <person name="Mitreva M."/>
        </authorList>
    </citation>
    <scope>NUCLEOTIDE SEQUENCE [LARGE SCALE GENOMIC DNA]</scope>
    <source>
        <strain evidence="2 3">S</strain>
    </source>
</reference>
<dbReference type="EMBL" id="KZ346483">
    <property type="protein sequence ID" value="PIO69879.1"/>
    <property type="molecule type" value="Genomic_DNA"/>
</dbReference>
<dbReference type="AlphaFoldDB" id="A0A2G9UI04"/>
<gene>
    <name evidence="2" type="ORF">TELCIR_08288</name>
</gene>
<evidence type="ECO:0000313" key="2">
    <source>
        <dbReference type="EMBL" id="PIO69879.1"/>
    </source>
</evidence>
<dbReference type="OrthoDB" id="5836917at2759"/>
<accession>A0A2G9UI04</accession>
<feature type="coiled-coil region" evidence="1">
    <location>
        <begin position="304"/>
        <end position="338"/>
    </location>
</feature>